<dbReference type="GO" id="GO:0019698">
    <property type="term" value="P:D-galacturonate catabolic process"/>
    <property type="evidence" value="ECO:0007669"/>
    <property type="project" value="TreeGrafter"/>
</dbReference>
<evidence type="ECO:0000259" key="1">
    <source>
        <dbReference type="Pfam" id="PF01553"/>
    </source>
</evidence>
<dbReference type="Pfam" id="PF01553">
    <property type="entry name" value="Acyltransferase"/>
    <property type="match status" value="1"/>
</dbReference>
<protein>
    <submittedName>
        <fullName evidence="2">Acyltransferase</fullName>
    </submittedName>
</protein>
<gene>
    <name evidence="2" type="ordered locus">Spirs_2368</name>
</gene>
<dbReference type="GO" id="GO:0016746">
    <property type="term" value="F:acyltransferase activity"/>
    <property type="evidence" value="ECO:0007669"/>
    <property type="project" value="UniProtKB-KW"/>
</dbReference>
<dbReference type="Proteomes" id="UP000002318">
    <property type="component" value="Chromosome"/>
</dbReference>
<keyword evidence="2" id="KW-0808">Transferase</keyword>
<organism evidence="2 3">
    <name type="scientific">Sediminispirochaeta smaragdinae (strain DSM 11293 / JCM 15392 / SEBR 4228)</name>
    <name type="common">Spirochaeta smaragdinae</name>
    <dbReference type="NCBI Taxonomy" id="573413"/>
    <lineage>
        <taxon>Bacteria</taxon>
        <taxon>Pseudomonadati</taxon>
        <taxon>Spirochaetota</taxon>
        <taxon>Spirochaetia</taxon>
        <taxon>Spirochaetales</taxon>
        <taxon>Spirochaetaceae</taxon>
        <taxon>Sediminispirochaeta</taxon>
    </lineage>
</organism>
<dbReference type="RefSeq" id="WP_013254946.1">
    <property type="nucleotide sequence ID" value="NC_014364.1"/>
</dbReference>
<dbReference type="EMBL" id="CP002116">
    <property type="protein sequence ID" value="ADK81483.1"/>
    <property type="molecule type" value="Genomic_DNA"/>
</dbReference>
<dbReference type="InterPro" id="IPR002123">
    <property type="entry name" value="Plipid/glycerol_acylTrfase"/>
</dbReference>
<proteinExistence type="predicted"/>
<evidence type="ECO:0000313" key="3">
    <source>
        <dbReference type="Proteomes" id="UP000002318"/>
    </source>
</evidence>
<dbReference type="KEGG" id="ssm:Spirs_2368"/>
<dbReference type="STRING" id="573413.Spirs_2368"/>
<accession>E1R1V7</accession>
<dbReference type="eggNOG" id="COG2937">
    <property type="taxonomic scope" value="Bacteria"/>
</dbReference>
<keyword evidence="3" id="KW-1185">Reference proteome</keyword>
<name>E1R1V7_SEDSS</name>
<feature type="domain" description="Phospholipid/glycerol acyltransferase" evidence="1">
    <location>
        <begin position="100"/>
        <end position="248"/>
    </location>
</feature>
<reference evidence="2 3" key="1">
    <citation type="journal article" date="2010" name="Stand. Genomic Sci.">
        <title>Complete genome sequence of Spirochaeta smaragdinae type strain (SEBR 4228).</title>
        <authorList>
            <person name="Mavromatis K."/>
            <person name="Yasawong M."/>
            <person name="Chertkov O."/>
            <person name="Lapidus A."/>
            <person name="Lucas S."/>
            <person name="Nolan M."/>
            <person name="Del Rio T.G."/>
            <person name="Tice H."/>
            <person name="Cheng J.F."/>
            <person name="Pitluck S."/>
            <person name="Liolios K."/>
            <person name="Ivanova N."/>
            <person name="Tapia R."/>
            <person name="Han C."/>
            <person name="Bruce D."/>
            <person name="Goodwin L."/>
            <person name="Pati A."/>
            <person name="Chen A."/>
            <person name="Palaniappan K."/>
            <person name="Land M."/>
            <person name="Hauser L."/>
            <person name="Chang Y.J."/>
            <person name="Jeffries C.D."/>
            <person name="Detter J.C."/>
            <person name="Rohde M."/>
            <person name="Brambilla E."/>
            <person name="Spring S."/>
            <person name="Goker M."/>
            <person name="Sikorski J."/>
            <person name="Woyke T."/>
            <person name="Bristow J."/>
            <person name="Eisen J.A."/>
            <person name="Markowitz V."/>
            <person name="Hugenholtz P."/>
            <person name="Klenk H.P."/>
            <person name="Kyrpides N.C."/>
        </authorList>
    </citation>
    <scope>NUCLEOTIDE SEQUENCE [LARGE SCALE GENOMIC DNA]</scope>
    <source>
        <strain evidence="3">DSM 11293 / JCM 15392 / SEBR 4228</strain>
    </source>
</reference>
<dbReference type="GO" id="GO:0042840">
    <property type="term" value="P:D-glucuronate catabolic process"/>
    <property type="evidence" value="ECO:0007669"/>
    <property type="project" value="TreeGrafter"/>
</dbReference>
<dbReference type="HOGENOM" id="CLU_061982_0_0_12"/>
<dbReference type="OrthoDB" id="1078132at2"/>
<keyword evidence="2" id="KW-0012">Acyltransferase</keyword>
<dbReference type="PANTHER" id="PTHR30068">
    <property type="entry name" value="URONATE ISOMERASE"/>
    <property type="match status" value="1"/>
</dbReference>
<dbReference type="PANTHER" id="PTHR30068:SF3">
    <property type="entry name" value="PHOSPHOLIPID_GLYCEROL ACYLTRANSFERASE DOMAIN-CONTAINING PROTEIN"/>
    <property type="match status" value="1"/>
</dbReference>
<sequence>MDLEKLLDTIDFEDIRPYRDDEVEEVLSRLGKSEWLVSGIRTAFLPHLPKFAKPLVDFALRSYMRRKFRSVKSVFDFQRKVSVDTFLTKFVVKKSISGISYSGGEFLDKKLSYLFITNHRDIVLDPALLNYVLTRYGMPLTQIAFGDNLMINQTVADVIRINRSFIVKRNLPIREQLVASLQLSAYIRHVLQDTDESIWIAQGPGRSKDGKDHTNAAVVKMLQLVDRARKIPFEEFTRSCRIVPVAISYEYDPCDRMKAWELYHKKVRGEHKKGKYEDLVSMMAGMKGFKGRVHYAFSKPIEGTFKNDRELAEEIDRKIQSSYRLWATNYLAYDMVKGSTLFSDRYDDHDREQLMKRFKHLPDEVREILLETYANPVVTKMSYVESI</sequence>
<dbReference type="AlphaFoldDB" id="E1R1V7"/>
<evidence type="ECO:0000313" key="2">
    <source>
        <dbReference type="EMBL" id="ADK81483.1"/>
    </source>
</evidence>